<sequence>MFGFPIPFNQRATNENFAAEHRINRAIVDQALGHNRDAVQHHFFIRHHRRIFLRPMWLTVTALDQVFRQWLNPIRFDFRDHARPQFGGFHQLCRHNPFRLLFK</sequence>
<reference evidence="1 2" key="1">
    <citation type="submission" date="2015-07" db="EMBL/GenBank/DDBJ databases">
        <authorList>
            <consortium name="Pathogen Informatics"/>
        </authorList>
    </citation>
    <scope>NUCLEOTIDE SEQUENCE [LARGE SCALE GENOMIC DNA]</scope>
    <source>
        <strain evidence="1 2">A325</strain>
    </source>
</reference>
<organism evidence="1 2">
    <name type="scientific">Vibrio cholerae</name>
    <dbReference type="NCBI Taxonomy" id="666"/>
    <lineage>
        <taxon>Bacteria</taxon>
        <taxon>Pseudomonadati</taxon>
        <taxon>Pseudomonadota</taxon>
        <taxon>Gammaproteobacteria</taxon>
        <taxon>Vibrionales</taxon>
        <taxon>Vibrionaceae</taxon>
        <taxon>Vibrio</taxon>
    </lineage>
</organism>
<evidence type="ECO:0000313" key="2">
    <source>
        <dbReference type="Proteomes" id="UP000046067"/>
    </source>
</evidence>
<gene>
    <name evidence="1" type="ORF">ERS013201_01218</name>
</gene>
<name>A0A655WDS8_VIBCL</name>
<dbReference type="AlphaFoldDB" id="A0A655WDS8"/>
<protein>
    <submittedName>
        <fullName evidence="1">Uncharacterized protein</fullName>
    </submittedName>
</protein>
<dbReference type="Proteomes" id="UP000046067">
    <property type="component" value="Unassembled WGS sequence"/>
</dbReference>
<proteinExistence type="predicted"/>
<dbReference type="EMBL" id="CWQJ01000006">
    <property type="protein sequence ID" value="CSB88765.1"/>
    <property type="molecule type" value="Genomic_DNA"/>
</dbReference>
<evidence type="ECO:0000313" key="1">
    <source>
        <dbReference type="EMBL" id="CSB88765.1"/>
    </source>
</evidence>
<accession>A0A655WDS8</accession>